<dbReference type="Proteomes" id="UP001519272">
    <property type="component" value="Unassembled WGS sequence"/>
</dbReference>
<feature type="transmembrane region" description="Helical" evidence="1">
    <location>
        <begin position="20"/>
        <end position="40"/>
    </location>
</feature>
<evidence type="ECO:0000313" key="2">
    <source>
        <dbReference type="EMBL" id="MBP1906749.1"/>
    </source>
</evidence>
<organism evidence="2 3">
    <name type="scientific">Paenibacillus turicensis</name>
    <dbReference type="NCBI Taxonomy" id="160487"/>
    <lineage>
        <taxon>Bacteria</taxon>
        <taxon>Bacillati</taxon>
        <taxon>Bacillota</taxon>
        <taxon>Bacilli</taxon>
        <taxon>Bacillales</taxon>
        <taxon>Paenibacillaceae</taxon>
        <taxon>Paenibacillus</taxon>
    </lineage>
</organism>
<accession>A0ABS4FWB4</accession>
<reference evidence="2 3" key="1">
    <citation type="submission" date="2021-03" db="EMBL/GenBank/DDBJ databases">
        <title>Genomic Encyclopedia of Type Strains, Phase IV (KMG-IV): sequencing the most valuable type-strain genomes for metagenomic binning, comparative biology and taxonomic classification.</title>
        <authorList>
            <person name="Goeker M."/>
        </authorList>
    </citation>
    <scope>NUCLEOTIDE SEQUENCE [LARGE SCALE GENOMIC DNA]</scope>
    <source>
        <strain evidence="2 3">DSM 14349</strain>
    </source>
</reference>
<dbReference type="InterPro" id="IPR019690">
    <property type="entry name" value="DUF2569"/>
</dbReference>
<keyword evidence="3" id="KW-1185">Reference proteome</keyword>
<feature type="transmembrane region" description="Helical" evidence="1">
    <location>
        <begin position="100"/>
        <end position="121"/>
    </location>
</feature>
<evidence type="ECO:0000313" key="3">
    <source>
        <dbReference type="Proteomes" id="UP001519272"/>
    </source>
</evidence>
<keyword evidence="1" id="KW-0812">Transmembrane</keyword>
<keyword evidence="1" id="KW-0472">Membrane</keyword>
<protein>
    <recommendedName>
        <fullName evidence="4">DUF2569 domain-containing protein</fullName>
    </recommendedName>
</protein>
<dbReference type="Pfam" id="PF10754">
    <property type="entry name" value="DUF2569"/>
    <property type="match status" value="1"/>
</dbReference>
<proteinExistence type="predicted"/>
<keyword evidence="1" id="KW-1133">Transmembrane helix</keyword>
<feature type="transmembrane region" description="Helical" evidence="1">
    <location>
        <begin position="65"/>
        <end position="88"/>
    </location>
</feature>
<dbReference type="EMBL" id="JAGGKG010000018">
    <property type="protein sequence ID" value="MBP1906749.1"/>
    <property type="molecule type" value="Genomic_DNA"/>
</dbReference>
<evidence type="ECO:0008006" key="4">
    <source>
        <dbReference type="Google" id="ProtNLM"/>
    </source>
</evidence>
<sequence>MNLEVHNEKKESTSFNKSGLGGWLIVTQIGLFLSLILNGIRLTDLIVQLSEGDTWSFFTDGFKSYLIFIIGYSILLLLFIIFILTQFYKKKVLVPKMMMIMYGVNLAVAIINFIVFQQVTYAVEDEIASLLKEVIQAGIAAAIWIPYFIKSKRVKNTFVN</sequence>
<gene>
    <name evidence="2" type="ORF">J2Z32_003413</name>
</gene>
<comment type="caution">
    <text evidence="2">The sequence shown here is derived from an EMBL/GenBank/DDBJ whole genome shotgun (WGS) entry which is preliminary data.</text>
</comment>
<name>A0ABS4FWB4_9BACL</name>
<feature type="transmembrane region" description="Helical" evidence="1">
    <location>
        <begin position="127"/>
        <end position="149"/>
    </location>
</feature>
<evidence type="ECO:0000256" key="1">
    <source>
        <dbReference type="SAM" id="Phobius"/>
    </source>
</evidence>